<feature type="transmembrane region" description="Helical" evidence="2">
    <location>
        <begin position="126"/>
        <end position="149"/>
    </location>
</feature>
<reference evidence="5" key="1">
    <citation type="journal article" date="2019" name="Int. J. Syst. Evol. Microbiol.">
        <title>The Global Catalogue of Microorganisms (GCM) 10K type strain sequencing project: providing services to taxonomists for standard genome sequencing and annotation.</title>
        <authorList>
            <consortium name="The Broad Institute Genomics Platform"/>
            <consortium name="The Broad Institute Genome Sequencing Center for Infectious Disease"/>
            <person name="Wu L."/>
            <person name="Ma J."/>
        </authorList>
    </citation>
    <scope>NUCLEOTIDE SEQUENCE [LARGE SCALE GENOMIC DNA]</scope>
    <source>
        <strain evidence="5">CGMCC 4.1469</strain>
    </source>
</reference>
<dbReference type="Pfam" id="PF23636">
    <property type="entry name" value="DUF7144"/>
    <property type="match status" value="1"/>
</dbReference>
<feature type="compositionally biased region" description="Pro residues" evidence="1">
    <location>
        <begin position="8"/>
        <end position="25"/>
    </location>
</feature>
<name>A0ABW1EW95_9ACTN</name>
<protein>
    <recommendedName>
        <fullName evidence="3">DUF7144 domain-containing protein</fullName>
    </recommendedName>
</protein>
<evidence type="ECO:0000256" key="1">
    <source>
        <dbReference type="SAM" id="MobiDB-lite"/>
    </source>
</evidence>
<proteinExistence type="predicted"/>
<evidence type="ECO:0000313" key="4">
    <source>
        <dbReference type="EMBL" id="MFC5885323.1"/>
    </source>
</evidence>
<dbReference type="EMBL" id="JBHSOD010000009">
    <property type="protein sequence ID" value="MFC5885323.1"/>
    <property type="molecule type" value="Genomic_DNA"/>
</dbReference>
<keyword evidence="2" id="KW-0472">Membrane</keyword>
<comment type="caution">
    <text evidence="4">The sequence shown here is derived from an EMBL/GenBank/DDBJ whole genome shotgun (WGS) entry which is preliminary data.</text>
</comment>
<feature type="region of interest" description="Disordered" evidence="1">
    <location>
        <begin position="1"/>
        <end position="26"/>
    </location>
</feature>
<organism evidence="4 5">
    <name type="scientific">Kitasatospora aburaviensis</name>
    <dbReference type="NCBI Taxonomy" id="67265"/>
    <lineage>
        <taxon>Bacteria</taxon>
        <taxon>Bacillati</taxon>
        <taxon>Actinomycetota</taxon>
        <taxon>Actinomycetes</taxon>
        <taxon>Kitasatosporales</taxon>
        <taxon>Streptomycetaceae</taxon>
        <taxon>Kitasatospora</taxon>
    </lineage>
</organism>
<evidence type="ECO:0000313" key="5">
    <source>
        <dbReference type="Proteomes" id="UP001596067"/>
    </source>
</evidence>
<feature type="domain" description="DUF7144" evidence="3">
    <location>
        <begin position="38"/>
        <end position="150"/>
    </location>
</feature>
<keyword evidence="2" id="KW-1133">Transmembrane helix</keyword>
<keyword evidence="2" id="KW-0812">Transmembrane</keyword>
<evidence type="ECO:0000259" key="3">
    <source>
        <dbReference type="Pfam" id="PF23636"/>
    </source>
</evidence>
<accession>A0ABW1EW95</accession>
<dbReference type="Proteomes" id="UP001596067">
    <property type="component" value="Unassembled WGS sequence"/>
</dbReference>
<gene>
    <name evidence="4" type="ORF">ACFP0N_10090</name>
</gene>
<feature type="transmembrane region" description="Helical" evidence="2">
    <location>
        <begin position="81"/>
        <end position="106"/>
    </location>
</feature>
<feature type="transmembrane region" description="Helical" evidence="2">
    <location>
        <begin position="33"/>
        <end position="51"/>
    </location>
</feature>
<keyword evidence="5" id="KW-1185">Reference proteome</keyword>
<sequence>MSSASPTPDQPPPWRSGTGQPPPPTSVNQFSEWAPGLVIFAGVLMLINGFFEAFRGIMAIADDDVFLTTPRYVFRFDLTGWGWVHVITGAVVALVGGFLLAGARWARWAAVVVVSLSALENFLDLPYYPFWSIIVIAADVFIIWALCVYRPERT</sequence>
<dbReference type="RefSeq" id="WP_313764259.1">
    <property type="nucleotide sequence ID" value="NZ_BAAAVH010000121.1"/>
</dbReference>
<evidence type="ECO:0000256" key="2">
    <source>
        <dbReference type="SAM" id="Phobius"/>
    </source>
</evidence>
<dbReference type="InterPro" id="IPR055568">
    <property type="entry name" value="DUF7144"/>
</dbReference>